<dbReference type="Gene3D" id="3.30.565.10">
    <property type="entry name" value="Histidine kinase-like ATPase, C-terminal domain"/>
    <property type="match status" value="1"/>
</dbReference>
<dbReference type="CDD" id="cd00075">
    <property type="entry name" value="HATPase"/>
    <property type="match status" value="1"/>
</dbReference>
<keyword evidence="5" id="KW-0547">Nucleotide-binding</keyword>
<dbReference type="SUPFAM" id="SSF55874">
    <property type="entry name" value="ATPase domain of HSP90 chaperone/DNA topoisomerase II/histidine kinase"/>
    <property type="match status" value="1"/>
</dbReference>
<evidence type="ECO:0000256" key="1">
    <source>
        <dbReference type="ARBA" id="ARBA00000085"/>
    </source>
</evidence>
<dbReference type="OrthoDB" id="9765274at2"/>
<dbReference type="Pfam" id="PF00498">
    <property type="entry name" value="FHA"/>
    <property type="match status" value="1"/>
</dbReference>
<evidence type="ECO:0000256" key="6">
    <source>
        <dbReference type="ARBA" id="ARBA00022777"/>
    </source>
</evidence>
<dbReference type="EC" id="2.7.13.3" evidence="2"/>
<keyword evidence="12" id="KW-1185">Reference proteome</keyword>
<dbReference type="AlphaFoldDB" id="A0A5C6BKC6"/>
<dbReference type="EMBL" id="SJPP01000001">
    <property type="protein sequence ID" value="TWU12500.1"/>
    <property type="molecule type" value="Genomic_DNA"/>
</dbReference>
<sequence length="582" mass="63359">MVAESSFPQNCGSGIVENAKLLVIQGIDQGTRYDIGDEPVGLGRDVVNTISLHDTEISRCHAQVQSEQGKYVLTDLNSSNGTYVNGESVRSRELKNGDQIQVGRTVLLFSQSLDRAAESDALQKIAFVPERDAEDLSSIVSSIGHEAGHDLVSHVHDLKPDSVAQSLANLQVLYRISEEAVRNSTSIEQVLERILDLTIDVVGADRGCVLLRDVDTGQVTPQAIRYRRGVDQSAPMPISHTIVNSVVANRQGVLTSDAQSDSRFTAGQSIFQAGIREAICVPMQGRYELMGVLYVDITTSPQRVLLDGGHAAKFNDDLLRLMVAIGRQSALALEDNRYQQALVQAERLAAIGQTIATLSHHIKNILQGVRGGSYLIEMGLKDFNEEIVRKGWNIVDKNQTKIYNLVMDMLTVSKERQPAMVEADLNETVADVCELMQARAAELGVKFERRLADDLPASQFDPDGIHRAVLNIVTNAIDAVEGQEGGRVIISTEYDSLARALNVLVSDNGPGIPQELLGKIFQVFESTKGARGTGLGLAVSRQIIREHGGDILVESHPGQGSLFMLKWQLIQESAAADRTEPG</sequence>
<dbReference type="PANTHER" id="PTHR43065:SF10">
    <property type="entry name" value="PEROXIDE STRESS-ACTIVATED HISTIDINE KINASE MAK3"/>
    <property type="match status" value="1"/>
</dbReference>
<evidence type="ECO:0000256" key="7">
    <source>
        <dbReference type="ARBA" id="ARBA00022840"/>
    </source>
</evidence>
<dbReference type="InterPro" id="IPR003018">
    <property type="entry name" value="GAF"/>
</dbReference>
<reference evidence="11 12" key="1">
    <citation type="submission" date="2019-02" db="EMBL/GenBank/DDBJ databases">
        <title>Deep-cultivation of Planctomycetes and their phenomic and genomic characterization uncovers novel biology.</title>
        <authorList>
            <person name="Wiegand S."/>
            <person name="Jogler M."/>
            <person name="Boedeker C."/>
            <person name="Pinto D."/>
            <person name="Vollmers J."/>
            <person name="Rivas-Marin E."/>
            <person name="Kohn T."/>
            <person name="Peeters S.H."/>
            <person name="Heuer A."/>
            <person name="Rast P."/>
            <person name="Oberbeckmann S."/>
            <person name="Bunk B."/>
            <person name="Jeske O."/>
            <person name="Meyerdierks A."/>
            <person name="Storesund J.E."/>
            <person name="Kallscheuer N."/>
            <person name="Luecker S."/>
            <person name="Lage O.M."/>
            <person name="Pohl T."/>
            <person name="Merkel B.J."/>
            <person name="Hornburger P."/>
            <person name="Mueller R.-W."/>
            <person name="Bruemmer F."/>
            <person name="Labrenz M."/>
            <person name="Spormann A.M."/>
            <person name="Op Den Camp H."/>
            <person name="Overmann J."/>
            <person name="Amann R."/>
            <person name="Jetten M.S.M."/>
            <person name="Mascher T."/>
            <person name="Medema M.H."/>
            <person name="Devos D.P."/>
            <person name="Kaster A.-K."/>
            <person name="Ovreas L."/>
            <person name="Rohde M."/>
            <person name="Galperin M.Y."/>
            <person name="Jogler C."/>
        </authorList>
    </citation>
    <scope>NUCLEOTIDE SEQUENCE [LARGE SCALE GENOMIC DNA]</scope>
    <source>
        <strain evidence="11 12">CA54</strain>
    </source>
</reference>
<dbReference type="Gene3D" id="2.60.200.20">
    <property type="match status" value="1"/>
</dbReference>
<keyword evidence="8" id="KW-0902">Two-component regulatory system</keyword>
<dbReference type="InterPro" id="IPR004358">
    <property type="entry name" value="Sig_transdc_His_kin-like_C"/>
</dbReference>
<dbReference type="Proteomes" id="UP000320735">
    <property type="component" value="Unassembled WGS sequence"/>
</dbReference>
<feature type="domain" description="Histidine kinase" evidence="10">
    <location>
        <begin position="357"/>
        <end position="571"/>
    </location>
</feature>
<dbReference type="SUPFAM" id="SSF49879">
    <property type="entry name" value="SMAD/FHA domain"/>
    <property type="match status" value="1"/>
</dbReference>
<comment type="caution">
    <text evidence="11">The sequence shown here is derived from an EMBL/GenBank/DDBJ whole genome shotgun (WGS) entry which is preliminary data.</text>
</comment>
<evidence type="ECO:0000256" key="8">
    <source>
        <dbReference type="ARBA" id="ARBA00023012"/>
    </source>
</evidence>
<evidence type="ECO:0000313" key="12">
    <source>
        <dbReference type="Proteomes" id="UP000320735"/>
    </source>
</evidence>
<dbReference type="CDD" id="cd00060">
    <property type="entry name" value="FHA"/>
    <property type="match status" value="1"/>
</dbReference>
<comment type="catalytic activity">
    <reaction evidence="1">
        <text>ATP + protein L-histidine = ADP + protein N-phospho-L-histidine.</text>
        <dbReference type="EC" id="2.7.13.3"/>
    </reaction>
</comment>
<protein>
    <recommendedName>
        <fullName evidence="2">histidine kinase</fullName>
        <ecNumber evidence="2">2.7.13.3</ecNumber>
    </recommendedName>
</protein>
<dbReference type="SMART" id="SM00387">
    <property type="entry name" value="HATPase_c"/>
    <property type="match status" value="1"/>
</dbReference>
<name>A0A5C6BKC6_9PLAN</name>
<dbReference type="PRINTS" id="PR00344">
    <property type="entry name" value="BCTRLSENSOR"/>
</dbReference>
<dbReference type="InterPro" id="IPR036097">
    <property type="entry name" value="HisK_dim/P_sf"/>
</dbReference>
<keyword evidence="7" id="KW-0067">ATP-binding</keyword>
<evidence type="ECO:0000256" key="4">
    <source>
        <dbReference type="ARBA" id="ARBA00022679"/>
    </source>
</evidence>
<dbReference type="SUPFAM" id="SSF47384">
    <property type="entry name" value="Homodimeric domain of signal transducing histidine kinase"/>
    <property type="match status" value="1"/>
</dbReference>
<dbReference type="SMART" id="SM00065">
    <property type="entry name" value="GAF"/>
    <property type="match status" value="1"/>
</dbReference>
<proteinExistence type="predicted"/>
<dbReference type="GO" id="GO:0000155">
    <property type="term" value="F:phosphorelay sensor kinase activity"/>
    <property type="evidence" value="ECO:0007669"/>
    <property type="project" value="InterPro"/>
</dbReference>
<evidence type="ECO:0000259" key="9">
    <source>
        <dbReference type="PROSITE" id="PS50006"/>
    </source>
</evidence>
<gene>
    <name evidence="11" type="primary">zraS_1</name>
    <name evidence="11" type="ORF">CA54_13240</name>
</gene>
<dbReference type="InterPro" id="IPR029016">
    <property type="entry name" value="GAF-like_dom_sf"/>
</dbReference>
<dbReference type="GO" id="GO:0005524">
    <property type="term" value="F:ATP binding"/>
    <property type="evidence" value="ECO:0007669"/>
    <property type="project" value="UniProtKB-KW"/>
</dbReference>
<evidence type="ECO:0000256" key="3">
    <source>
        <dbReference type="ARBA" id="ARBA00022553"/>
    </source>
</evidence>
<keyword evidence="3" id="KW-0597">Phosphoprotein</keyword>
<feature type="domain" description="FHA" evidence="9">
    <location>
        <begin position="40"/>
        <end position="89"/>
    </location>
</feature>
<evidence type="ECO:0000259" key="10">
    <source>
        <dbReference type="PROSITE" id="PS50109"/>
    </source>
</evidence>
<evidence type="ECO:0000313" key="11">
    <source>
        <dbReference type="EMBL" id="TWU12500.1"/>
    </source>
</evidence>
<keyword evidence="6" id="KW-0418">Kinase</keyword>
<keyword evidence="4 11" id="KW-0808">Transferase</keyword>
<evidence type="ECO:0000256" key="5">
    <source>
        <dbReference type="ARBA" id="ARBA00022741"/>
    </source>
</evidence>
<dbReference type="InterPro" id="IPR003594">
    <property type="entry name" value="HATPase_dom"/>
</dbReference>
<dbReference type="Gene3D" id="3.30.450.40">
    <property type="match status" value="1"/>
</dbReference>
<accession>A0A5C6BKC6</accession>
<dbReference type="PROSITE" id="PS50006">
    <property type="entry name" value="FHA_DOMAIN"/>
    <property type="match status" value="1"/>
</dbReference>
<evidence type="ECO:0000256" key="2">
    <source>
        <dbReference type="ARBA" id="ARBA00012438"/>
    </source>
</evidence>
<dbReference type="PROSITE" id="PS50109">
    <property type="entry name" value="HIS_KIN"/>
    <property type="match status" value="1"/>
</dbReference>
<dbReference type="Gene3D" id="1.10.287.130">
    <property type="match status" value="1"/>
</dbReference>
<dbReference type="Pfam" id="PF01590">
    <property type="entry name" value="GAF"/>
    <property type="match status" value="1"/>
</dbReference>
<dbReference type="PANTHER" id="PTHR43065">
    <property type="entry name" value="SENSOR HISTIDINE KINASE"/>
    <property type="match status" value="1"/>
</dbReference>
<dbReference type="SMART" id="SM00240">
    <property type="entry name" value="FHA"/>
    <property type="match status" value="1"/>
</dbReference>
<dbReference type="InterPro" id="IPR005467">
    <property type="entry name" value="His_kinase_dom"/>
</dbReference>
<dbReference type="Pfam" id="PF02518">
    <property type="entry name" value="HATPase_c"/>
    <property type="match status" value="1"/>
</dbReference>
<dbReference type="SUPFAM" id="SSF55781">
    <property type="entry name" value="GAF domain-like"/>
    <property type="match status" value="1"/>
</dbReference>
<dbReference type="InterPro" id="IPR000253">
    <property type="entry name" value="FHA_dom"/>
</dbReference>
<dbReference type="InterPro" id="IPR036890">
    <property type="entry name" value="HATPase_C_sf"/>
</dbReference>
<organism evidence="11 12">
    <name type="scientific">Symmachiella macrocystis</name>
    <dbReference type="NCBI Taxonomy" id="2527985"/>
    <lineage>
        <taxon>Bacteria</taxon>
        <taxon>Pseudomonadati</taxon>
        <taxon>Planctomycetota</taxon>
        <taxon>Planctomycetia</taxon>
        <taxon>Planctomycetales</taxon>
        <taxon>Planctomycetaceae</taxon>
        <taxon>Symmachiella</taxon>
    </lineage>
</organism>
<dbReference type="InterPro" id="IPR008984">
    <property type="entry name" value="SMAD_FHA_dom_sf"/>
</dbReference>